<accession>A0A1I4VFV8</accession>
<dbReference type="AlphaFoldDB" id="A0A1I4VFV8"/>
<keyword evidence="3" id="KW-0378">Hydrolase</keyword>
<keyword evidence="2" id="KW-0479">Metal-binding</keyword>
<proteinExistence type="predicted"/>
<organism evidence="6 7">
    <name type="scientific">Thermodesulforhabdus norvegica</name>
    <dbReference type="NCBI Taxonomy" id="39841"/>
    <lineage>
        <taxon>Bacteria</taxon>
        <taxon>Pseudomonadati</taxon>
        <taxon>Thermodesulfobacteriota</taxon>
        <taxon>Syntrophobacteria</taxon>
        <taxon>Syntrophobacterales</taxon>
        <taxon>Thermodesulforhabdaceae</taxon>
        <taxon>Thermodesulforhabdus</taxon>
    </lineage>
</organism>
<dbReference type="EMBL" id="FOUU01000009">
    <property type="protein sequence ID" value="SFN00104.1"/>
    <property type="molecule type" value="Genomic_DNA"/>
</dbReference>
<evidence type="ECO:0000256" key="2">
    <source>
        <dbReference type="ARBA" id="ARBA00022723"/>
    </source>
</evidence>
<dbReference type="InterPro" id="IPR001279">
    <property type="entry name" value="Metallo-B-lactamas"/>
</dbReference>
<comment type="cofactor">
    <cofactor evidence="1">
        <name>Zn(2+)</name>
        <dbReference type="ChEBI" id="CHEBI:29105"/>
    </cofactor>
</comment>
<keyword evidence="4" id="KW-0862">Zinc</keyword>
<keyword evidence="7" id="KW-1185">Reference proteome</keyword>
<dbReference type="PANTHER" id="PTHR46233:SF3">
    <property type="entry name" value="HYDROXYACYLGLUTATHIONE HYDROLASE GLOC"/>
    <property type="match status" value="1"/>
</dbReference>
<dbReference type="OrthoDB" id="9802991at2"/>
<dbReference type="Pfam" id="PF00753">
    <property type="entry name" value="Lactamase_B"/>
    <property type="match status" value="1"/>
</dbReference>
<dbReference type="Gene3D" id="3.60.15.10">
    <property type="entry name" value="Ribonuclease Z/Hydroxyacylglutathione hydrolase-like"/>
    <property type="match status" value="1"/>
</dbReference>
<reference evidence="6 7" key="1">
    <citation type="submission" date="2016-10" db="EMBL/GenBank/DDBJ databases">
        <authorList>
            <person name="de Groot N.N."/>
        </authorList>
    </citation>
    <scope>NUCLEOTIDE SEQUENCE [LARGE SCALE GENOMIC DNA]</scope>
    <source>
        <strain evidence="6 7">DSM 9990</strain>
    </source>
</reference>
<gene>
    <name evidence="6" type="ORF">SAMN05660836_02286</name>
</gene>
<evidence type="ECO:0000313" key="7">
    <source>
        <dbReference type="Proteomes" id="UP000199611"/>
    </source>
</evidence>
<dbReference type="RefSeq" id="WP_093395915.1">
    <property type="nucleotide sequence ID" value="NZ_FOUU01000009.1"/>
</dbReference>
<dbReference type="STRING" id="39841.SAMN05660836_02286"/>
<evidence type="ECO:0000313" key="6">
    <source>
        <dbReference type="EMBL" id="SFN00104.1"/>
    </source>
</evidence>
<name>A0A1I4VFV8_9BACT</name>
<dbReference type="SUPFAM" id="SSF56281">
    <property type="entry name" value="Metallo-hydrolase/oxidoreductase"/>
    <property type="match status" value="1"/>
</dbReference>
<evidence type="ECO:0000256" key="1">
    <source>
        <dbReference type="ARBA" id="ARBA00001947"/>
    </source>
</evidence>
<evidence type="ECO:0000256" key="4">
    <source>
        <dbReference type="ARBA" id="ARBA00022833"/>
    </source>
</evidence>
<dbReference type="GO" id="GO:0046872">
    <property type="term" value="F:metal ion binding"/>
    <property type="evidence" value="ECO:0007669"/>
    <property type="project" value="UniProtKB-KW"/>
</dbReference>
<dbReference type="InterPro" id="IPR051453">
    <property type="entry name" value="MBL_Glyoxalase_II"/>
</dbReference>
<dbReference type="SMART" id="SM00849">
    <property type="entry name" value="Lactamase_B"/>
    <property type="match status" value="1"/>
</dbReference>
<feature type="domain" description="Metallo-beta-lactamase" evidence="5">
    <location>
        <begin position="12"/>
        <end position="193"/>
    </location>
</feature>
<dbReference type="GO" id="GO:0016787">
    <property type="term" value="F:hydrolase activity"/>
    <property type="evidence" value="ECO:0007669"/>
    <property type="project" value="UniProtKB-KW"/>
</dbReference>
<evidence type="ECO:0000259" key="5">
    <source>
        <dbReference type="SMART" id="SM00849"/>
    </source>
</evidence>
<protein>
    <submittedName>
        <fullName evidence="6">Glyoxylase, beta-lactamase superfamily II</fullName>
    </submittedName>
</protein>
<sequence length="209" mass="22561">MILEHFVVGMLQTNCYVLGDSGKCVAAVIDPGGEAKRIASFLNKNKLKLEAILLTHGHFDHVLDAWKLKELAGGLIYLHPADKPLLKDRMVGLGALLSGRITGLGGPVDVELAEGQCISVGDISLEVLETPGHTPGHVSFYLKDRRIIFVGDTLFAGSIGRTDFPGGSYEELIKSVRNKIFPLGDDVVVYPGHGPKTTVGRERATNPFF</sequence>
<dbReference type="PANTHER" id="PTHR46233">
    <property type="entry name" value="HYDROXYACYLGLUTATHIONE HYDROLASE GLOC"/>
    <property type="match status" value="1"/>
</dbReference>
<evidence type="ECO:0000256" key="3">
    <source>
        <dbReference type="ARBA" id="ARBA00022801"/>
    </source>
</evidence>
<dbReference type="CDD" id="cd06262">
    <property type="entry name" value="metallo-hydrolase-like_MBL-fold"/>
    <property type="match status" value="1"/>
</dbReference>
<dbReference type="Proteomes" id="UP000199611">
    <property type="component" value="Unassembled WGS sequence"/>
</dbReference>
<dbReference type="InterPro" id="IPR036866">
    <property type="entry name" value="RibonucZ/Hydroxyglut_hydro"/>
</dbReference>